<dbReference type="Gene3D" id="3.40.190.290">
    <property type="match status" value="1"/>
</dbReference>
<dbReference type="InterPro" id="IPR005119">
    <property type="entry name" value="LysR_subst-bd"/>
</dbReference>
<dbReference type="Proteomes" id="UP001209803">
    <property type="component" value="Chromosome"/>
</dbReference>
<name>A0ABY8F227_9HYPH</name>
<sequence length="310" mass="34000">MHLNSDENGMIIEDLIDARILVELHNRLSFAEAAKALGIPPATVSRRVMRMEDRAGLRLFDRTTRSVCPTEAGSLAVNHAQRMISEVEAVETSLSSMRDAPVGTIRITTPTIFGQALLSPIVSKFLAQFPACDLHIDLADGHINLAEEGYDAAIRVGPIVDDTLVARNLGTVRAGLYRRSGAPDLDLKDLSDLPVALLHRGMKPEPTLQLRSADGESRSFAVKPRLICMNPWLLLEAALASDVIVVLPELIAAPALRTNQLSRVAPDWFARHVPVHLVYQPQRLMRPAVRAFVDLAADQIPKLIESVEID</sequence>
<evidence type="ECO:0000259" key="5">
    <source>
        <dbReference type="PROSITE" id="PS50931"/>
    </source>
</evidence>
<dbReference type="EMBL" id="CP120863">
    <property type="protein sequence ID" value="WFE87380.1"/>
    <property type="molecule type" value="Genomic_DNA"/>
</dbReference>
<reference evidence="6 7" key="1">
    <citation type="submission" date="2023-03" db="EMBL/GenBank/DDBJ databases">
        <title>Roseibium porphyridii sp. nov. and Roseibium rhodosorbium sp. nov. isolated from marine algae, Porphyridium cruentum and Rhodosorus marinus, respectively.</title>
        <authorList>
            <person name="Lee M.W."/>
            <person name="Choi B.J."/>
            <person name="Lee J.K."/>
            <person name="Choi D.G."/>
            <person name="Baek J.H."/>
            <person name="Bayburt H."/>
            <person name="Kim J.M."/>
            <person name="Han D.M."/>
            <person name="Kim K.H."/>
            <person name="Jeon C.O."/>
        </authorList>
    </citation>
    <scope>NUCLEOTIDE SEQUENCE [LARGE SCALE GENOMIC DNA]</scope>
    <source>
        <strain evidence="6 7">KMA01</strain>
    </source>
</reference>
<dbReference type="SUPFAM" id="SSF53850">
    <property type="entry name" value="Periplasmic binding protein-like II"/>
    <property type="match status" value="1"/>
</dbReference>
<feature type="domain" description="HTH lysR-type" evidence="5">
    <location>
        <begin position="13"/>
        <end position="70"/>
    </location>
</feature>
<evidence type="ECO:0000256" key="1">
    <source>
        <dbReference type="ARBA" id="ARBA00009437"/>
    </source>
</evidence>
<dbReference type="SUPFAM" id="SSF46785">
    <property type="entry name" value="Winged helix' DNA-binding domain"/>
    <property type="match status" value="1"/>
</dbReference>
<proteinExistence type="inferred from homology"/>
<evidence type="ECO:0000313" key="7">
    <source>
        <dbReference type="Proteomes" id="UP001209803"/>
    </source>
</evidence>
<accession>A0ABY8F227</accession>
<dbReference type="InterPro" id="IPR036390">
    <property type="entry name" value="WH_DNA-bd_sf"/>
</dbReference>
<dbReference type="Pfam" id="PF00126">
    <property type="entry name" value="HTH_1"/>
    <property type="match status" value="1"/>
</dbReference>
<evidence type="ECO:0000256" key="3">
    <source>
        <dbReference type="ARBA" id="ARBA00023125"/>
    </source>
</evidence>
<keyword evidence="4" id="KW-0804">Transcription</keyword>
<dbReference type="PANTHER" id="PTHR30537">
    <property type="entry name" value="HTH-TYPE TRANSCRIPTIONAL REGULATOR"/>
    <property type="match status" value="1"/>
</dbReference>
<keyword evidence="7" id="KW-1185">Reference proteome</keyword>
<dbReference type="PROSITE" id="PS50931">
    <property type="entry name" value="HTH_LYSR"/>
    <property type="match status" value="1"/>
</dbReference>
<dbReference type="RefSeq" id="WP_285806015.1">
    <property type="nucleotide sequence ID" value="NZ_CP120863.1"/>
</dbReference>
<evidence type="ECO:0000256" key="2">
    <source>
        <dbReference type="ARBA" id="ARBA00023015"/>
    </source>
</evidence>
<keyword evidence="2" id="KW-0805">Transcription regulation</keyword>
<comment type="similarity">
    <text evidence="1">Belongs to the LysR transcriptional regulatory family.</text>
</comment>
<gene>
    <name evidence="6" type="ORF">K1718_14490</name>
</gene>
<dbReference type="Gene3D" id="1.10.10.10">
    <property type="entry name" value="Winged helix-like DNA-binding domain superfamily/Winged helix DNA-binding domain"/>
    <property type="match status" value="1"/>
</dbReference>
<evidence type="ECO:0000313" key="6">
    <source>
        <dbReference type="EMBL" id="WFE87380.1"/>
    </source>
</evidence>
<protein>
    <submittedName>
        <fullName evidence="6">LysR substrate-binding domain-containing protein</fullName>
    </submittedName>
</protein>
<dbReference type="InterPro" id="IPR058163">
    <property type="entry name" value="LysR-type_TF_proteobact-type"/>
</dbReference>
<evidence type="ECO:0000256" key="4">
    <source>
        <dbReference type="ARBA" id="ARBA00023163"/>
    </source>
</evidence>
<keyword evidence="3" id="KW-0238">DNA-binding</keyword>
<dbReference type="InterPro" id="IPR036388">
    <property type="entry name" value="WH-like_DNA-bd_sf"/>
</dbReference>
<dbReference type="InterPro" id="IPR000847">
    <property type="entry name" value="LysR_HTH_N"/>
</dbReference>
<organism evidence="6 7">
    <name type="scientific">Roseibium porphyridii</name>
    <dbReference type="NCBI Taxonomy" id="2866279"/>
    <lineage>
        <taxon>Bacteria</taxon>
        <taxon>Pseudomonadati</taxon>
        <taxon>Pseudomonadota</taxon>
        <taxon>Alphaproteobacteria</taxon>
        <taxon>Hyphomicrobiales</taxon>
        <taxon>Stappiaceae</taxon>
        <taxon>Roseibium</taxon>
    </lineage>
</organism>
<dbReference type="CDD" id="cd00090">
    <property type="entry name" value="HTH_ARSR"/>
    <property type="match status" value="1"/>
</dbReference>
<dbReference type="PANTHER" id="PTHR30537:SF5">
    <property type="entry name" value="HTH-TYPE TRANSCRIPTIONAL ACTIVATOR TTDR-RELATED"/>
    <property type="match status" value="1"/>
</dbReference>
<dbReference type="Pfam" id="PF03466">
    <property type="entry name" value="LysR_substrate"/>
    <property type="match status" value="1"/>
</dbReference>
<dbReference type="CDD" id="cd08422">
    <property type="entry name" value="PBP2_CrgA_like"/>
    <property type="match status" value="1"/>
</dbReference>
<dbReference type="InterPro" id="IPR011991">
    <property type="entry name" value="ArsR-like_HTH"/>
</dbReference>